<keyword evidence="6" id="KW-1003">Cell membrane</keyword>
<comment type="caution">
    <text evidence="7">The sequence shown here is derived from an EMBL/GenBank/DDBJ whole genome shotgun (WGS) entry which is preliminary data.</text>
</comment>
<organism evidence="7 8">
    <name type="scientific">Candidatus Coproplasma stercoripullorum</name>
    <dbReference type="NCBI Taxonomy" id="2840751"/>
    <lineage>
        <taxon>Bacteria</taxon>
        <taxon>Bacillati</taxon>
        <taxon>Bacillota</taxon>
        <taxon>Clostridia</taxon>
        <taxon>Eubacteriales</taxon>
        <taxon>Candidatus Coproplasma</taxon>
    </lineage>
</organism>
<dbReference type="PANTHER" id="PTHR43701:SF2">
    <property type="entry name" value="MEMBRANE TRANSPORTER PROTEIN YJNA-RELATED"/>
    <property type="match status" value="1"/>
</dbReference>
<evidence type="ECO:0000256" key="3">
    <source>
        <dbReference type="ARBA" id="ARBA00022692"/>
    </source>
</evidence>
<dbReference type="AlphaFoldDB" id="A0A9D1DCN6"/>
<keyword evidence="3 6" id="KW-0812">Transmembrane</keyword>
<protein>
    <recommendedName>
        <fullName evidence="6">Probable membrane transporter protein</fullName>
    </recommendedName>
</protein>
<dbReference type="InterPro" id="IPR051598">
    <property type="entry name" value="TSUP/Inactive_protease-like"/>
</dbReference>
<keyword evidence="5 6" id="KW-0472">Membrane</keyword>
<evidence type="ECO:0000313" key="7">
    <source>
        <dbReference type="EMBL" id="HIR39720.1"/>
    </source>
</evidence>
<proteinExistence type="inferred from homology"/>
<comment type="subcellular location">
    <subcellularLocation>
        <location evidence="6">Cell membrane</location>
        <topology evidence="6">Multi-pass membrane protein</topology>
    </subcellularLocation>
    <subcellularLocation>
        <location evidence="1">Membrane</location>
        <topology evidence="1">Multi-pass membrane protein</topology>
    </subcellularLocation>
</comment>
<dbReference type="PANTHER" id="PTHR43701">
    <property type="entry name" value="MEMBRANE TRANSPORTER PROTEIN MJ0441-RELATED"/>
    <property type="match status" value="1"/>
</dbReference>
<reference evidence="7" key="1">
    <citation type="submission" date="2020-10" db="EMBL/GenBank/DDBJ databases">
        <authorList>
            <person name="Gilroy R."/>
        </authorList>
    </citation>
    <scope>NUCLEOTIDE SEQUENCE</scope>
    <source>
        <strain evidence="7">ChiW25-3613</strain>
    </source>
</reference>
<evidence type="ECO:0000256" key="2">
    <source>
        <dbReference type="ARBA" id="ARBA00009142"/>
    </source>
</evidence>
<reference evidence="7" key="2">
    <citation type="journal article" date="2021" name="PeerJ">
        <title>Extensive microbial diversity within the chicken gut microbiome revealed by metagenomics and culture.</title>
        <authorList>
            <person name="Gilroy R."/>
            <person name="Ravi A."/>
            <person name="Getino M."/>
            <person name="Pursley I."/>
            <person name="Horton D.L."/>
            <person name="Alikhan N.F."/>
            <person name="Baker D."/>
            <person name="Gharbi K."/>
            <person name="Hall N."/>
            <person name="Watson M."/>
            <person name="Adriaenssens E.M."/>
            <person name="Foster-Nyarko E."/>
            <person name="Jarju S."/>
            <person name="Secka A."/>
            <person name="Antonio M."/>
            <person name="Oren A."/>
            <person name="Chaudhuri R.R."/>
            <person name="La Ragione R."/>
            <person name="Hildebrand F."/>
            <person name="Pallen M.J."/>
        </authorList>
    </citation>
    <scope>NUCLEOTIDE SEQUENCE</scope>
    <source>
        <strain evidence="7">ChiW25-3613</strain>
    </source>
</reference>
<evidence type="ECO:0000256" key="4">
    <source>
        <dbReference type="ARBA" id="ARBA00022989"/>
    </source>
</evidence>
<evidence type="ECO:0000256" key="6">
    <source>
        <dbReference type="RuleBase" id="RU363041"/>
    </source>
</evidence>
<dbReference type="GO" id="GO:0005886">
    <property type="term" value="C:plasma membrane"/>
    <property type="evidence" value="ECO:0007669"/>
    <property type="project" value="UniProtKB-SubCell"/>
</dbReference>
<evidence type="ECO:0000256" key="5">
    <source>
        <dbReference type="ARBA" id="ARBA00023136"/>
    </source>
</evidence>
<evidence type="ECO:0000313" key="8">
    <source>
        <dbReference type="Proteomes" id="UP000824179"/>
    </source>
</evidence>
<accession>A0A9D1DCN6</accession>
<gene>
    <name evidence="7" type="ORF">IAB90_04975</name>
</gene>
<feature type="transmembrane region" description="Helical" evidence="6">
    <location>
        <begin position="75"/>
        <end position="95"/>
    </location>
</feature>
<evidence type="ECO:0000256" key="1">
    <source>
        <dbReference type="ARBA" id="ARBA00004141"/>
    </source>
</evidence>
<comment type="similarity">
    <text evidence="2 6">Belongs to the 4-toluene sulfonate uptake permease (TSUP) (TC 2.A.102) family.</text>
</comment>
<feature type="transmembrane region" description="Helical" evidence="6">
    <location>
        <begin position="48"/>
        <end position="68"/>
    </location>
</feature>
<dbReference type="Pfam" id="PF01925">
    <property type="entry name" value="TauE"/>
    <property type="match status" value="1"/>
</dbReference>
<name>A0A9D1DCN6_9FIRM</name>
<dbReference type="Proteomes" id="UP000824179">
    <property type="component" value="Unassembled WGS sequence"/>
</dbReference>
<keyword evidence="4 6" id="KW-1133">Transmembrane helix</keyword>
<feature type="transmembrane region" description="Helical" evidence="6">
    <location>
        <begin position="101"/>
        <end position="120"/>
    </location>
</feature>
<dbReference type="EMBL" id="DVHB01000082">
    <property type="protein sequence ID" value="HIR39720.1"/>
    <property type="molecule type" value="Genomic_DNA"/>
</dbReference>
<sequence>MGGLKNTAKAVLSGAAVGIANGLFGGGGGMIAVPLLSGAMNFEEKAAHATAILIIAPVSLAGAAAYIISGYALPYIIIPAAVGMTAGGALGAQLLNKLPLMAVKVIFVAVMLAAGIRMILP</sequence>
<feature type="transmembrane region" description="Helical" evidence="6">
    <location>
        <begin position="12"/>
        <end position="36"/>
    </location>
</feature>
<dbReference type="InterPro" id="IPR002781">
    <property type="entry name" value="TM_pro_TauE-like"/>
</dbReference>